<keyword evidence="2" id="KW-1185">Reference proteome</keyword>
<evidence type="ECO:0000313" key="2">
    <source>
        <dbReference type="Proteomes" id="UP001162992"/>
    </source>
</evidence>
<gene>
    <name evidence="1" type="ORF">O6H91_05G083900</name>
</gene>
<comment type="caution">
    <text evidence="1">The sequence shown here is derived from an EMBL/GenBank/DDBJ whole genome shotgun (WGS) entry which is preliminary data.</text>
</comment>
<dbReference type="EMBL" id="CM055096">
    <property type="protein sequence ID" value="KAJ7556440.1"/>
    <property type="molecule type" value="Genomic_DNA"/>
</dbReference>
<protein>
    <submittedName>
        <fullName evidence="1">Uncharacterized protein</fullName>
    </submittedName>
</protein>
<evidence type="ECO:0000313" key="1">
    <source>
        <dbReference type="EMBL" id="KAJ7556440.1"/>
    </source>
</evidence>
<dbReference type="Proteomes" id="UP001162992">
    <property type="component" value="Chromosome 5"/>
</dbReference>
<organism evidence="1 2">
    <name type="scientific">Diphasiastrum complanatum</name>
    <name type="common">Issler's clubmoss</name>
    <name type="synonym">Lycopodium complanatum</name>
    <dbReference type="NCBI Taxonomy" id="34168"/>
    <lineage>
        <taxon>Eukaryota</taxon>
        <taxon>Viridiplantae</taxon>
        <taxon>Streptophyta</taxon>
        <taxon>Embryophyta</taxon>
        <taxon>Tracheophyta</taxon>
        <taxon>Lycopodiopsida</taxon>
        <taxon>Lycopodiales</taxon>
        <taxon>Lycopodiaceae</taxon>
        <taxon>Lycopodioideae</taxon>
        <taxon>Diphasiastrum</taxon>
    </lineage>
</organism>
<accession>A0ACC2DQB5</accession>
<proteinExistence type="predicted"/>
<name>A0ACC2DQB5_DIPCM</name>
<sequence>MKTVDEDEIQNPLLRKGYNGSDHGSNDARKTGRRGFLFSAMTYAKARTIYRQRSMKMPSKEPWVSKIATEMANFFERLRRRPVMMPLKAGISACIASCVRFIPGPLSFLNKNGVWAVITSDIVLEPTVGSTFSKGINRAAGTLVAAALALGVDHAAQALGQFEPLLLMFCTFLGGAIPSVFKFRRPFRDRWNYSVVMAMITFHLLILSKSEYSEKVQLPLVRMLTIVFGFVIASFVNVLIAPEFAGDAIHLLLSKNFTIAASAIERCVSEYCKGTVLQQIPQLLGNAKITHNDDLHACFHEVLTTDSQLDNLRAAVRFEPCHGKFFWGYPWLMYEDVADNLRHLLYDVVALDSCLRAEIQASMPLRHMFQEDFLALGSHCAQIMQTISESIKHMQHFDCRDIVLRAEEYALLLQHKISQSIPEILRDSEDTLNFSTKTLKPQLDQQDPNSGSPDGRQHDTVATEPSPSLAHPEQRSHQTLAARATELQINNHALIISPLESQWDTVAHRLSALSAVKFASILIELVAKSRYLVEVVDELAIKARFDQVPVDYVGVIHNH</sequence>
<reference evidence="2" key="1">
    <citation type="journal article" date="2024" name="Proc. Natl. Acad. Sci. U.S.A.">
        <title>Extraordinary preservation of gene collinearity over three hundred million years revealed in homosporous lycophytes.</title>
        <authorList>
            <person name="Li C."/>
            <person name="Wickell D."/>
            <person name="Kuo L.Y."/>
            <person name="Chen X."/>
            <person name="Nie B."/>
            <person name="Liao X."/>
            <person name="Peng D."/>
            <person name="Ji J."/>
            <person name="Jenkins J."/>
            <person name="Williams M."/>
            <person name="Shu S."/>
            <person name="Plott C."/>
            <person name="Barry K."/>
            <person name="Rajasekar S."/>
            <person name="Grimwood J."/>
            <person name="Han X."/>
            <person name="Sun S."/>
            <person name="Hou Z."/>
            <person name="He W."/>
            <person name="Dai G."/>
            <person name="Sun C."/>
            <person name="Schmutz J."/>
            <person name="Leebens-Mack J.H."/>
            <person name="Li F.W."/>
            <person name="Wang L."/>
        </authorList>
    </citation>
    <scope>NUCLEOTIDE SEQUENCE [LARGE SCALE GENOMIC DNA]</scope>
    <source>
        <strain evidence="2">cv. PW_Plant_1</strain>
    </source>
</reference>